<accession>A0ABW0ZVB3</accession>
<evidence type="ECO:0000256" key="1">
    <source>
        <dbReference type="SAM" id="MobiDB-lite"/>
    </source>
</evidence>
<dbReference type="Proteomes" id="UP001596074">
    <property type="component" value="Unassembled WGS sequence"/>
</dbReference>
<keyword evidence="3" id="KW-1185">Reference proteome</keyword>
<organism evidence="2 3">
    <name type="scientific">Actinomadura rugatobispora</name>
    <dbReference type="NCBI Taxonomy" id="1994"/>
    <lineage>
        <taxon>Bacteria</taxon>
        <taxon>Bacillati</taxon>
        <taxon>Actinomycetota</taxon>
        <taxon>Actinomycetes</taxon>
        <taxon>Streptosporangiales</taxon>
        <taxon>Thermomonosporaceae</taxon>
        <taxon>Actinomadura</taxon>
    </lineage>
</organism>
<evidence type="ECO:0000313" key="2">
    <source>
        <dbReference type="EMBL" id="MFC5745328.1"/>
    </source>
</evidence>
<protein>
    <recommendedName>
        <fullName evidence="4">FXSXX-COOH protein</fullName>
    </recommendedName>
</protein>
<sequence>MSTVAVRPGVMVGPHALERMRGGSTPQSRMASAGGMEKSNIGRFSLPEEVAAMAVVSSSAAGA</sequence>
<dbReference type="EMBL" id="JBHSON010000007">
    <property type="protein sequence ID" value="MFC5745328.1"/>
    <property type="molecule type" value="Genomic_DNA"/>
</dbReference>
<dbReference type="RefSeq" id="WP_378280951.1">
    <property type="nucleotide sequence ID" value="NZ_JBHSON010000007.1"/>
</dbReference>
<proteinExistence type="predicted"/>
<reference evidence="3" key="1">
    <citation type="journal article" date="2019" name="Int. J. Syst. Evol. Microbiol.">
        <title>The Global Catalogue of Microorganisms (GCM) 10K type strain sequencing project: providing services to taxonomists for standard genome sequencing and annotation.</title>
        <authorList>
            <consortium name="The Broad Institute Genomics Platform"/>
            <consortium name="The Broad Institute Genome Sequencing Center for Infectious Disease"/>
            <person name="Wu L."/>
            <person name="Ma J."/>
        </authorList>
    </citation>
    <scope>NUCLEOTIDE SEQUENCE [LARGE SCALE GENOMIC DNA]</scope>
    <source>
        <strain evidence="3">KCTC 42087</strain>
    </source>
</reference>
<comment type="caution">
    <text evidence="2">The sequence shown here is derived from an EMBL/GenBank/DDBJ whole genome shotgun (WGS) entry which is preliminary data.</text>
</comment>
<evidence type="ECO:0008006" key="4">
    <source>
        <dbReference type="Google" id="ProtNLM"/>
    </source>
</evidence>
<name>A0ABW0ZVB3_9ACTN</name>
<feature type="region of interest" description="Disordered" evidence="1">
    <location>
        <begin position="1"/>
        <end position="36"/>
    </location>
</feature>
<evidence type="ECO:0000313" key="3">
    <source>
        <dbReference type="Proteomes" id="UP001596074"/>
    </source>
</evidence>
<gene>
    <name evidence="2" type="ORF">ACFPZN_06890</name>
</gene>